<dbReference type="SUPFAM" id="SSF51735">
    <property type="entry name" value="NAD(P)-binding Rossmann-fold domains"/>
    <property type="match status" value="1"/>
</dbReference>
<evidence type="ECO:0000256" key="1">
    <source>
        <dbReference type="ARBA" id="ARBA00010584"/>
    </source>
</evidence>
<dbReference type="Proteomes" id="UP000524246">
    <property type="component" value="Unassembled WGS sequence"/>
</dbReference>
<protein>
    <submittedName>
        <fullName evidence="3">Aspartate-semialdehyde dehydrogenase</fullName>
        <ecNumber evidence="3">1.2.1.11</ecNumber>
    </submittedName>
</protein>
<dbReference type="Pfam" id="PF01118">
    <property type="entry name" value="Semialdhyde_dh"/>
    <property type="match status" value="1"/>
</dbReference>
<feature type="domain" description="Semialdehyde dehydrogenase NAD-binding" evidence="2">
    <location>
        <begin position="6"/>
        <end position="121"/>
    </location>
</feature>
<evidence type="ECO:0000313" key="4">
    <source>
        <dbReference type="Proteomes" id="UP000524246"/>
    </source>
</evidence>
<dbReference type="GO" id="GO:0004073">
    <property type="term" value="F:aspartate-semialdehyde dehydrogenase activity"/>
    <property type="evidence" value="ECO:0007669"/>
    <property type="project" value="UniProtKB-EC"/>
</dbReference>
<dbReference type="AlphaFoldDB" id="A0A7X9IIN5"/>
<gene>
    <name evidence="3" type="ORF">GYA55_01365</name>
</gene>
<dbReference type="CDD" id="cd02316">
    <property type="entry name" value="VcASADH2_like_N"/>
    <property type="match status" value="1"/>
</dbReference>
<dbReference type="InterPro" id="IPR000534">
    <property type="entry name" value="Semialdehyde_DH_NAD-bd"/>
</dbReference>
<proteinExistence type="inferred from homology"/>
<sequence length="336" mass="36728">MKKNPVIAVVGATGLVGNEILVCLEDSPIEFSDLRLFASSDSEGEVYSCRDSEYKIDVLGDDSFEGVDIAFFSVEASLASKYVPIAIESGALVIDCSNQFRLDPEIPVIVPEVNFKALTISNRLISCPSPSAVFLSPILKSIQDEVGIKRVVISVFESVSGAGKAALDELWSQTICIFNQRQVVCDAFQHQIAFNCIPQVDLIRGDAYTKEEYGIIAEIKKVLELPDLQMTATVVRVPIFHTYSLSVNIETSGELLPDRCTSLLQGLKGLEISSDPLEYPMPLTVIGSEAIHVGRIRRDYSVLHGLNMWIVGDNVRRGGALCALKIGQQVIEKFGD</sequence>
<comment type="caution">
    <text evidence="3">The sequence shown here is derived from an EMBL/GenBank/DDBJ whole genome shotgun (WGS) entry which is preliminary data.</text>
</comment>
<evidence type="ECO:0000313" key="3">
    <source>
        <dbReference type="EMBL" id="NMC61795.1"/>
    </source>
</evidence>
<dbReference type="PANTHER" id="PTHR46278">
    <property type="entry name" value="DEHYDROGENASE, PUTATIVE-RELATED"/>
    <property type="match status" value="1"/>
</dbReference>
<dbReference type="EC" id="1.2.1.11" evidence="3"/>
<dbReference type="Pfam" id="PF02774">
    <property type="entry name" value="Semialdhyde_dhC"/>
    <property type="match status" value="1"/>
</dbReference>
<dbReference type="PANTHER" id="PTHR46278:SF2">
    <property type="entry name" value="ASPARTATE-SEMIALDEHYDE DEHYDROGENASE"/>
    <property type="match status" value="1"/>
</dbReference>
<comment type="similarity">
    <text evidence="1">Belongs to the aspartate-semialdehyde dehydrogenase family.</text>
</comment>
<dbReference type="SMART" id="SM00859">
    <property type="entry name" value="Semialdhyde_dh"/>
    <property type="match status" value="1"/>
</dbReference>
<keyword evidence="3" id="KW-0560">Oxidoreductase</keyword>
<reference evidence="3 4" key="1">
    <citation type="journal article" date="2020" name="Biotechnol. Biofuels">
        <title>New insights from the biogas microbiome by comprehensive genome-resolved metagenomics of nearly 1600 species originating from multiple anaerobic digesters.</title>
        <authorList>
            <person name="Campanaro S."/>
            <person name="Treu L."/>
            <person name="Rodriguez-R L.M."/>
            <person name="Kovalovszki A."/>
            <person name="Ziels R.M."/>
            <person name="Maus I."/>
            <person name="Zhu X."/>
            <person name="Kougias P.G."/>
            <person name="Basile A."/>
            <person name="Luo G."/>
            <person name="Schluter A."/>
            <person name="Konstantinidis K.T."/>
            <person name="Angelidaki I."/>
        </authorList>
    </citation>
    <scope>NUCLEOTIDE SEQUENCE [LARGE SCALE GENOMIC DNA]</scope>
    <source>
        <strain evidence="3">AS27yjCOA_65</strain>
    </source>
</reference>
<dbReference type="SUPFAM" id="SSF55347">
    <property type="entry name" value="Glyceraldehyde-3-phosphate dehydrogenase-like, C-terminal domain"/>
    <property type="match status" value="1"/>
</dbReference>
<dbReference type="InterPro" id="IPR012280">
    <property type="entry name" value="Semialdhyde_DH_dimer_dom"/>
</dbReference>
<name>A0A7X9IIN5_9DELT</name>
<dbReference type="Gene3D" id="3.30.360.10">
    <property type="entry name" value="Dihydrodipicolinate Reductase, domain 2"/>
    <property type="match status" value="1"/>
</dbReference>
<dbReference type="GO" id="GO:0051287">
    <property type="term" value="F:NAD binding"/>
    <property type="evidence" value="ECO:0007669"/>
    <property type="project" value="InterPro"/>
</dbReference>
<dbReference type="GO" id="GO:0008652">
    <property type="term" value="P:amino acid biosynthetic process"/>
    <property type="evidence" value="ECO:0007669"/>
    <property type="project" value="InterPro"/>
</dbReference>
<dbReference type="EMBL" id="JAAZON010000051">
    <property type="protein sequence ID" value="NMC61795.1"/>
    <property type="molecule type" value="Genomic_DNA"/>
</dbReference>
<dbReference type="InterPro" id="IPR036291">
    <property type="entry name" value="NAD(P)-bd_dom_sf"/>
</dbReference>
<dbReference type="Gene3D" id="3.40.50.720">
    <property type="entry name" value="NAD(P)-binding Rossmann-like Domain"/>
    <property type="match status" value="1"/>
</dbReference>
<evidence type="ECO:0000259" key="2">
    <source>
        <dbReference type="SMART" id="SM00859"/>
    </source>
</evidence>
<dbReference type="NCBIfam" id="NF011456">
    <property type="entry name" value="PRK14874.1"/>
    <property type="match status" value="1"/>
</dbReference>
<dbReference type="PIRSF" id="PIRSF000148">
    <property type="entry name" value="ASA_dh"/>
    <property type="match status" value="1"/>
</dbReference>
<accession>A0A7X9IIN5</accession>
<organism evidence="3 4">
    <name type="scientific">SAR324 cluster bacterium</name>
    <dbReference type="NCBI Taxonomy" id="2024889"/>
    <lineage>
        <taxon>Bacteria</taxon>
        <taxon>Deltaproteobacteria</taxon>
        <taxon>SAR324 cluster</taxon>
    </lineage>
</organism>
<dbReference type="GO" id="GO:0046983">
    <property type="term" value="F:protein dimerization activity"/>
    <property type="evidence" value="ECO:0007669"/>
    <property type="project" value="InterPro"/>
</dbReference>